<dbReference type="GO" id="GO:0005886">
    <property type="term" value="C:plasma membrane"/>
    <property type="evidence" value="ECO:0007669"/>
    <property type="project" value="UniProtKB-SubCell"/>
</dbReference>
<dbReference type="InterPro" id="IPR000522">
    <property type="entry name" value="ABC_transptr_permease_BtuC"/>
</dbReference>
<keyword evidence="5 8" id="KW-0812">Transmembrane</keyword>
<name>A0A972VYB7_9GAMM</name>
<feature type="transmembrane region" description="Helical" evidence="8">
    <location>
        <begin position="58"/>
        <end position="76"/>
    </location>
</feature>
<evidence type="ECO:0000256" key="1">
    <source>
        <dbReference type="ARBA" id="ARBA00004651"/>
    </source>
</evidence>
<feature type="transmembrane region" description="Helical" evidence="8">
    <location>
        <begin position="306"/>
        <end position="323"/>
    </location>
</feature>
<dbReference type="FunFam" id="1.10.3470.10:FF:000001">
    <property type="entry name" value="Vitamin B12 ABC transporter permease BtuC"/>
    <property type="match status" value="1"/>
</dbReference>
<dbReference type="GO" id="GO:0022857">
    <property type="term" value="F:transmembrane transporter activity"/>
    <property type="evidence" value="ECO:0007669"/>
    <property type="project" value="InterPro"/>
</dbReference>
<feature type="transmembrane region" description="Helical" evidence="8">
    <location>
        <begin position="112"/>
        <end position="134"/>
    </location>
</feature>
<dbReference type="Gene3D" id="1.10.3470.10">
    <property type="entry name" value="ABC transporter involved in vitamin B12 uptake, BtuC"/>
    <property type="match status" value="1"/>
</dbReference>
<feature type="transmembrane region" description="Helical" evidence="8">
    <location>
        <begin position="187"/>
        <end position="206"/>
    </location>
</feature>
<comment type="caution">
    <text evidence="9">The sequence shown here is derived from an EMBL/GenBank/DDBJ whole genome shotgun (WGS) entry which is preliminary data.</text>
</comment>
<dbReference type="SUPFAM" id="SSF81345">
    <property type="entry name" value="ABC transporter involved in vitamin B12 uptake, BtuC"/>
    <property type="match status" value="1"/>
</dbReference>
<evidence type="ECO:0000256" key="3">
    <source>
        <dbReference type="ARBA" id="ARBA00022448"/>
    </source>
</evidence>
<keyword evidence="7 8" id="KW-0472">Membrane</keyword>
<dbReference type="Proteomes" id="UP000754644">
    <property type="component" value="Unassembled WGS sequence"/>
</dbReference>
<dbReference type="CDD" id="cd06550">
    <property type="entry name" value="TM_ABC_iron-siderophores_like"/>
    <property type="match status" value="1"/>
</dbReference>
<organism evidence="9 10">
    <name type="scientific">SAR86 cluster bacterium</name>
    <dbReference type="NCBI Taxonomy" id="2030880"/>
    <lineage>
        <taxon>Bacteria</taxon>
        <taxon>Pseudomonadati</taxon>
        <taxon>Pseudomonadota</taxon>
        <taxon>Gammaproteobacteria</taxon>
        <taxon>SAR86 cluster</taxon>
    </lineage>
</organism>
<sequence length="331" mass="34122">MRRPVVWILLMAAVVVSAIVAMFLGSATISLAQGWSLLNGESTAPLVDTIVLQIRLPRVLLALIVGAGTAATGAAIQGMFRNPLADPALIGVSSGAALFAAGYMVLNLHNSAWGFLGLAGSAFTGGCITTLLVLKVGQRSGTISSMLLAGIAINAIALAGVGLFSYLSSDLQLRSVAFWALGSFNGADWGSVQVALVIPLAVLLLYQDSQKLNAVTLGDLEATHLGINVPKLRTRIVLYTAVITGASVALVGIIAFIGLVVPHLIRLTLGSNHHTVIPGSALLGALLLLMADTLGRVIIAPAELPVGILTALLGGPFFIYLVVQQKGRLGI</sequence>
<evidence type="ECO:0000256" key="6">
    <source>
        <dbReference type="ARBA" id="ARBA00022989"/>
    </source>
</evidence>
<comment type="similarity">
    <text evidence="2">Belongs to the binding-protein-dependent transport system permease family. FecCD subfamily.</text>
</comment>
<keyword evidence="3" id="KW-0813">Transport</keyword>
<evidence type="ECO:0000313" key="9">
    <source>
        <dbReference type="EMBL" id="NQV65918.1"/>
    </source>
</evidence>
<feature type="transmembrane region" description="Helical" evidence="8">
    <location>
        <begin position="146"/>
        <end position="167"/>
    </location>
</feature>
<proteinExistence type="inferred from homology"/>
<evidence type="ECO:0000313" key="10">
    <source>
        <dbReference type="Proteomes" id="UP000754644"/>
    </source>
</evidence>
<dbReference type="GO" id="GO:0033214">
    <property type="term" value="P:siderophore-iron import into cell"/>
    <property type="evidence" value="ECO:0007669"/>
    <property type="project" value="TreeGrafter"/>
</dbReference>
<evidence type="ECO:0000256" key="4">
    <source>
        <dbReference type="ARBA" id="ARBA00022475"/>
    </source>
</evidence>
<evidence type="ECO:0000256" key="5">
    <source>
        <dbReference type="ARBA" id="ARBA00022692"/>
    </source>
</evidence>
<dbReference type="AlphaFoldDB" id="A0A972VYB7"/>
<dbReference type="PANTHER" id="PTHR30472:SF25">
    <property type="entry name" value="ABC TRANSPORTER PERMEASE PROTEIN MJ0876-RELATED"/>
    <property type="match status" value="1"/>
</dbReference>
<feature type="transmembrane region" description="Helical" evidence="8">
    <location>
        <begin position="88"/>
        <end position="106"/>
    </location>
</feature>
<feature type="transmembrane region" description="Helical" evidence="8">
    <location>
        <begin position="236"/>
        <end position="261"/>
    </location>
</feature>
<protein>
    <submittedName>
        <fullName evidence="9">Iron ABC transporter permease</fullName>
    </submittedName>
</protein>
<evidence type="ECO:0000256" key="2">
    <source>
        <dbReference type="ARBA" id="ARBA00007935"/>
    </source>
</evidence>
<keyword evidence="6 8" id="KW-1133">Transmembrane helix</keyword>
<dbReference type="PANTHER" id="PTHR30472">
    <property type="entry name" value="FERRIC ENTEROBACTIN TRANSPORT SYSTEM PERMEASE PROTEIN"/>
    <property type="match status" value="1"/>
</dbReference>
<dbReference type="InterPro" id="IPR037294">
    <property type="entry name" value="ABC_BtuC-like"/>
</dbReference>
<keyword evidence="4" id="KW-1003">Cell membrane</keyword>
<evidence type="ECO:0000256" key="7">
    <source>
        <dbReference type="ARBA" id="ARBA00023136"/>
    </source>
</evidence>
<reference evidence="9" key="1">
    <citation type="submission" date="2020-05" db="EMBL/GenBank/DDBJ databases">
        <title>Sulfur intermediates as new biogeochemical hubs in an aquatic model microbial ecosystem.</title>
        <authorList>
            <person name="Vigneron A."/>
        </authorList>
    </citation>
    <scope>NUCLEOTIDE SEQUENCE</scope>
    <source>
        <strain evidence="9">Bin.250</strain>
    </source>
</reference>
<comment type="subcellular location">
    <subcellularLocation>
        <location evidence="1">Cell membrane</location>
        <topology evidence="1">Multi-pass membrane protein</topology>
    </subcellularLocation>
</comment>
<accession>A0A972VYB7</accession>
<dbReference type="EMBL" id="JABMOJ010000424">
    <property type="protein sequence ID" value="NQV65918.1"/>
    <property type="molecule type" value="Genomic_DNA"/>
</dbReference>
<dbReference type="Pfam" id="PF01032">
    <property type="entry name" value="FecCD"/>
    <property type="match status" value="1"/>
</dbReference>
<gene>
    <name evidence="9" type="ORF">HQ497_11195</name>
</gene>
<evidence type="ECO:0000256" key="8">
    <source>
        <dbReference type="SAM" id="Phobius"/>
    </source>
</evidence>